<accession>A0A0E2LRI2</accession>
<dbReference type="PATRIC" id="fig|1227271.3.peg.796"/>
<evidence type="ECO:0000313" key="1">
    <source>
        <dbReference type="EMBL" id="ERJ66987.1"/>
    </source>
</evidence>
<name>A0A0E2LRI2_PORGN</name>
<organism evidence="1 2">
    <name type="scientific">Porphyromonas gingivalis F0570</name>
    <dbReference type="NCBI Taxonomy" id="1227271"/>
    <lineage>
        <taxon>Bacteria</taxon>
        <taxon>Pseudomonadati</taxon>
        <taxon>Bacteroidota</taxon>
        <taxon>Bacteroidia</taxon>
        <taxon>Bacteroidales</taxon>
        <taxon>Porphyromonadaceae</taxon>
        <taxon>Porphyromonas</taxon>
    </lineage>
</organism>
<sequence>MEQNIIIRKKQTPKAGGLKLAFGVYPFQAMSQSDTAVSERNVLWR</sequence>
<reference evidence="1 2" key="1">
    <citation type="submission" date="2013-06" db="EMBL/GenBank/DDBJ databases">
        <authorList>
            <person name="Weinstock G."/>
            <person name="Sodergren E."/>
            <person name="Lobos E.A."/>
            <person name="Fulton L."/>
            <person name="Fulton R."/>
            <person name="Courtney L."/>
            <person name="Fronick C."/>
            <person name="O'Laughlin M."/>
            <person name="Godfrey J."/>
            <person name="Wilson R.M."/>
            <person name="Miner T."/>
            <person name="Farmer C."/>
            <person name="Delehaunty K."/>
            <person name="Cordes M."/>
            <person name="Minx P."/>
            <person name="Tomlinson C."/>
            <person name="Chen J."/>
            <person name="Wollam A."/>
            <person name="Pepin K.H."/>
            <person name="Bhonagiri V."/>
            <person name="Zhang X."/>
            <person name="Warren W."/>
            <person name="Mitreva M."/>
            <person name="Mardis E.R."/>
            <person name="Wilson R.K."/>
        </authorList>
    </citation>
    <scope>NUCLEOTIDE SEQUENCE [LARGE SCALE GENOMIC DNA]</scope>
    <source>
        <strain evidence="1 2">F0570</strain>
    </source>
</reference>
<comment type="caution">
    <text evidence="1">The sequence shown here is derived from an EMBL/GenBank/DDBJ whole genome shotgun (WGS) entry which is preliminary data.</text>
</comment>
<gene>
    <name evidence="1" type="ORF">HMPREF1555_00913</name>
</gene>
<proteinExistence type="predicted"/>
<evidence type="ECO:0000313" key="2">
    <source>
        <dbReference type="Proteomes" id="UP000016630"/>
    </source>
</evidence>
<protein>
    <submittedName>
        <fullName evidence="1">Uncharacterized protein</fullName>
    </submittedName>
</protein>
<dbReference type="HOGENOM" id="CLU_3203344_0_0_10"/>
<dbReference type="Proteomes" id="UP000016630">
    <property type="component" value="Unassembled WGS sequence"/>
</dbReference>
<dbReference type="AlphaFoldDB" id="A0A0E2LRI2"/>
<dbReference type="EMBL" id="AWUW01000064">
    <property type="protein sequence ID" value="ERJ66987.1"/>
    <property type="molecule type" value="Genomic_DNA"/>
</dbReference>